<dbReference type="AlphaFoldDB" id="A0A9D4QG77"/>
<gene>
    <name evidence="2" type="ORF">HPB52_004148</name>
</gene>
<feature type="region of interest" description="Disordered" evidence="1">
    <location>
        <begin position="92"/>
        <end position="132"/>
    </location>
</feature>
<evidence type="ECO:0000256" key="1">
    <source>
        <dbReference type="SAM" id="MobiDB-lite"/>
    </source>
</evidence>
<name>A0A9D4QG77_RHISA</name>
<evidence type="ECO:0000313" key="2">
    <source>
        <dbReference type="EMBL" id="KAH7982344.1"/>
    </source>
</evidence>
<dbReference type="Proteomes" id="UP000821837">
    <property type="component" value="Chromosome 1"/>
</dbReference>
<organism evidence="2 3">
    <name type="scientific">Rhipicephalus sanguineus</name>
    <name type="common">Brown dog tick</name>
    <name type="synonym">Ixodes sanguineus</name>
    <dbReference type="NCBI Taxonomy" id="34632"/>
    <lineage>
        <taxon>Eukaryota</taxon>
        <taxon>Metazoa</taxon>
        <taxon>Ecdysozoa</taxon>
        <taxon>Arthropoda</taxon>
        <taxon>Chelicerata</taxon>
        <taxon>Arachnida</taxon>
        <taxon>Acari</taxon>
        <taxon>Parasitiformes</taxon>
        <taxon>Ixodida</taxon>
        <taxon>Ixodoidea</taxon>
        <taxon>Ixodidae</taxon>
        <taxon>Rhipicephalinae</taxon>
        <taxon>Rhipicephalus</taxon>
        <taxon>Rhipicephalus</taxon>
    </lineage>
</organism>
<sequence length="132" mass="14189">MTRAKRGDLVELAWKQIYNGCSDCFTESAYTGPARTRLLLTAVPAVAVEVMSLIDEGMSPSVSGTLDFMLRSSSATSLNVTYIKSIFKDPSRPQITADSAQDHPGQNSVAASQKATPPELAPSPMNRRLISV</sequence>
<reference evidence="2" key="1">
    <citation type="journal article" date="2020" name="Cell">
        <title>Large-Scale Comparative Analyses of Tick Genomes Elucidate Their Genetic Diversity and Vector Capacities.</title>
        <authorList>
            <consortium name="Tick Genome and Microbiome Consortium (TIGMIC)"/>
            <person name="Jia N."/>
            <person name="Wang J."/>
            <person name="Shi W."/>
            <person name="Du L."/>
            <person name="Sun Y."/>
            <person name="Zhan W."/>
            <person name="Jiang J.F."/>
            <person name="Wang Q."/>
            <person name="Zhang B."/>
            <person name="Ji P."/>
            <person name="Bell-Sakyi L."/>
            <person name="Cui X.M."/>
            <person name="Yuan T.T."/>
            <person name="Jiang B.G."/>
            <person name="Yang W.F."/>
            <person name="Lam T.T."/>
            <person name="Chang Q.C."/>
            <person name="Ding S.J."/>
            <person name="Wang X.J."/>
            <person name="Zhu J.G."/>
            <person name="Ruan X.D."/>
            <person name="Zhao L."/>
            <person name="Wei J.T."/>
            <person name="Ye R.Z."/>
            <person name="Que T.C."/>
            <person name="Du C.H."/>
            <person name="Zhou Y.H."/>
            <person name="Cheng J.X."/>
            <person name="Dai P.F."/>
            <person name="Guo W.B."/>
            <person name="Han X.H."/>
            <person name="Huang E.J."/>
            <person name="Li L.F."/>
            <person name="Wei W."/>
            <person name="Gao Y.C."/>
            <person name="Liu J.Z."/>
            <person name="Shao H.Z."/>
            <person name="Wang X."/>
            <person name="Wang C.C."/>
            <person name="Yang T.C."/>
            <person name="Huo Q.B."/>
            <person name="Li W."/>
            <person name="Chen H.Y."/>
            <person name="Chen S.E."/>
            <person name="Zhou L.G."/>
            <person name="Ni X.B."/>
            <person name="Tian J.H."/>
            <person name="Sheng Y."/>
            <person name="Liu T."/>
            <person name="Pan Y.S."/>
            <person name="Xia L.Y."/>
            <person name="Li J."/>
            <person name="Zhao F."/>
            <person name="Cao W.C."/>
        </authorList>
    </citation>
    <scope>NUCLEOTIDE SEQUENCE</scope>
    <source>
        <strain evidence="2">Rsan-2018</strain>
    </source>
</reference>
<keyword evidence="3" id="KW-1185">Reference proteome</keyword>
<protein>
    <submittedName>
        <fullName evidence="2">Uncharacterized protein</fullName>
    </submittedName>
</protein>
<accession>A0A9D4QG77</accession>
<reference evidence="2" key="2">
    <citation type="submission" date="2021-09" db="EMBL/GenBank/DDBJ databases">
        <authorList>
            <person name="Jia N."/>
            <person name="Wang J."/>
            <person name="Shi W."/>
            <person name="Du L."/>
            <person name="Sun Y."/>
            <person name="Zhan W."/>
            <person name="Jiang J."/>
            <person name="Wang Q."/>
            <person name="Zhang B."/>
            <person name="Ji P."/>
            <person name="Sakyi L.B."/>
            <person name="Cui X."/>
            <person name="Yuan T."/>
            <person name="Jiang B."/>
            <person name="Yang W."/>
            <person name="Lam T.T.-Y."/>
            <person name="Chang Q."/>
            <person name="Ding S."/>
            <person name="Wang X."/>
            <person name="Zhu J."/>
            <person name="Ruan X."/>
            <person name="Zhao L."/>
            <person name="Wei J."/>
            <person name="Que T."/>
            <person name="Du C."/>
            <person name="Cheng J."/>
            <person name="Dai P."/>
            <person name="Han X."/>
            <person name="Huang E."/>
            <person name="Gao Y."/>
            <person name="Liu J."/>
            <person name="Shao H."/>
            <person name="Ye R."/>
            <person name="Li L."/>
            <person name="Wei W."/>
            <person name="Wang X."/>
            <person name="Wang C."/>
            <person name="Huo Q."/>
            <person name="Li W."/>
            <person name="Guo W."/>
            <person name="Chen H."/>
            <person name="Chen S."/>
            <person name="Zhou L."/>
            <person name="Zhou L."/>
            <person name="Ni X."/>
            <person name="Tian J."/>
            <person name="Zhou Y."/>
            <person name="Sheng Y."/>
            <person name="Liu T."/>
            <person name="Pan Y."/>
            <person name="Xia L."/>
            <person name="Li J."/>
            <person name="Zhao F."/>
            <person name="Cao W."/>
        </authorList>
    </citation>
    <scope>NUCLEOTIDE SEQUENCE</scope>
    <source>
        <strain evidence="2">Rsan-2018</strain>
        <tissue evidence="2">Larvae</tissue>
    </source>
</reference>
<feature type="compositionally biased region" description="Polar residues" evidence="1">
    <location>
        <begin position="93"/>
        <end position="115"/>
    </location>
</feature>
<dbReference type="VEuPathDB" id="VectorBase:RSAN_026076"/>
<proteinExistence type="predicted"/>
<comment type="caution">
    <text evidence="2">The sequence shown here is derived from an EMBL/GenBank/DDBJ whole genome shotgun (WGS) entry which is preliminary data.</text>
</comment>
<evidence type="ECO:0000313" key="3">
    <source>
        <dbReference type="Proteomes" id="UP000821837"/>
    </source>
</evidence>
<dbReference type="EMBL" id="JABSTV010001245">
    <property type="protein sequence ID" value="KAH7982344.1"/>
    <property type="molecule type" value="Genomic_DNA"/>
</dbReference>